<name>A0A146K0L0_9EUKA</name>
<reference evidence="1" key="1">
    <citation type="submission" date="2015-07" db="EMBL/GenBank/DDBJ databases">
        <title>Adaptation to a free-living lifestyle via gene acquisitions in the diplomonad Trepomonas sp. PC1.</title>
        <authorList>
            <person name="Xu F."/>
            <person name="Jerlstrom-Hultqvist J."/>
            <person name="Kolisko M."/>
            <person name="Simpson A.G.B."/>
            <person name="Roger A.J."/>
            <person name="Svard S.G."/>
            <person name="Andersson J.O."/>
        </authorList>
    </citation>
    <scope>NUCLEOTIDE SEQUENCE</scope>
    <source>
        <strain evidence="1">PC1</strain>
    </source>
</reference>
<accession>A0A146K0L0</accession>
<organism evidence="1">
    <name type="scientific">Trepomonas sp. PC1</name>
    <dbReference type="NCBI Taxonomy" id="1076344"/>
    <lineage>
        <taxon>Eukaryota</taxon>
        <taxon>Metamonada</taxon>
        <taxon>Diplomonadida</taxon>
        <taxon>Hexamitidae</taxon>
        <taxon>Hexamitinae</taxon>
        <taxon>Trepomonas</taxon>
    </lineage>
</organism>
<dbReference type="EMBL" id="GDID01007340">
    <property type="protein sequence ID" value="JAP89266.1"/>
    <property type="molecule type" value="Transcribed_RNA"/>
</dbReference>
<gene>
    <name evidence="1" type="ORF">TPC1_31239</name>
</gene>
<sequence>DLFEKLQIPLPEQRIALKYSQQSKYVQNEYESILTQLVDIQQEYLQSTVLLQDSLKQLKQLSAQQTSSELCLLYLQVQAHLCRLAELTAMMRKFCFQDSSLPDLQRRPDKTLQGYVQNVFSQHQINLLLQKTNFSFKIITQPFFSQKNLSKQTRGKLELMFMLGIDMSGNLAQKFSEFCRKEVLQRFQIKIEPFEVNKAFQVYLQESDRVDTKREKYCKVPYFAKVYDENEKVNVKSKIYAAVYMEKTYLCQHEQSDIDSNNLNINQSKFELEELNYNTVKQFKPIQKNVDLANAQKQFILEQKTQSLKWVNNFARIQPEKREKLRTQVQFDKLDREKFKVPVKIIKRVEYRQNKLEFDSLPFVEPEFIENIEVQKKYEYFE</sequence>
<dbReference type="AlphaFoldDB" id="A0A146K0L0"/>
<protein>
    <submittedName>
        <fullName evidence="1">Uncharacterized protein</fullName>
    </submittedName>
</protein>
<feature type="non-terminal residue" evidence="1">
    <location>
        <position position="1"/>
    </location>
</feature>
<proteinExistence type="predicted"/>
<evidence type="ECO:0000313" key="1">
    <source>
        <dbReference type="EMBL" id="JAP89266.1"/>
    </source>
</evidence>